<evidence type="ECO:0000313" key="1">
    <source>
        <dbReference type="EMBL" id="CAK0911260.1"/>
    </source>
</evidence>
<gene>
    <name evidence="1" type="ORF">PCOR1329_LOCUS85186</name>
</gene>
<accession>A0ABN9YEL4</accession>
<name>A0ABN9YEL4_9DINO</name>
<sequence length="281" mass="30839">MRPAAGEALPPPQDDAQATLLLSAGGPERALARPWARWAAALCAAAAAAPAAAAAARCLRGGAPEGVVLAAAAALAAATTTTQPFARGDYQAAIDFLPVTTLVYYRWTHSKEEPTRKLPALIRKFDMLFGMDELVDGWDPLPAPPKDVRTILCIPWAPGRLLEWVKVHLDDSDNNRTVVFSGRESPLSEAWGWQDSNRWNEMTEQYSKYFKRIYFYVTDVELEGVDTMPIGFTESYMQGRTDSFLDAWTQASTKDTRKVHSVLAAWGKYTALGGKHLQLPA</sequence>
<dbReference type="Proteomes" id="UP001189429">
    <property type="component" value="Unassembled WGS sequence"/>
</dbReference>
<protein>
    <submittedName>
        <fullName evidence="1">Uncharacterized protein</fullName>
    </submittedName>
</protein>
<evidence type="ECO:0000313" key="2">
    <source>
        <dbReference type="Proteomes" id="UP001189429"/>
    </source>
</evidence>
<keyword evidence="2" id="KW-1185">Reference proteome</keyword>
<reference evidence="1" key="1">
    <citation type="submission" date="2023-10" db="EMBL/GenBank/DDBJ databases">
        <authorList>
            <person name="Chen Y."/>
            <person name="Shah S."/>
            <person name="Dougan E. K."/>
            <person name="Thang M."/>
            <person name="Chan C."/>
        </authorList>
    </citation>
    <scope>NUCLEOTIDE SEQUENCE [LARGE SCALE GENOMIC DNA]</scope>
</reference>
<dbReference type="EMBL" id="CAUYUJ010022548">
    <property type="protein sequence ID" value="CAK0911260.1"/>
    <property type="molecule type" value="Genomic_DNA"/>
</dbReference>
<comment type="caution">
    <text evidence="1">The sequence shown here is derived from an EMBL/GenBank/DDBJ whole genome shotgun (WGS) entry which is preliminary data.</text>
</comment>
<proteinExistence type="predicted"/>
<organism evidence="1 2">
    <name type="scientific">Prorocentrum cordatum</name>
    <dbReference type="NCBI Taxonomy" id="2364126"/>
    <lineage>
        <taxon>Eukaryota</taxon>
        <taxon>Sar</taxon>
        <taxon>Alveolata</taxon>
        <taxon>Dinophyceae</taxon>
        <taxon>Prorocentrales</taxon>
        <taxon>Prorocentraceae</taxon>
        <taxon>Prorocentrum</taxon>
    </lineage>
</organism>